<sequence>MRRGVRFPAWYLLLLAVLGILSGCQSLRDLERFAIRHHSVLTEALGLALRRPPSDSSFRYFFQQVDVAALCTAIRDWTIAQIPGGAEDLDQLVCDGKTLRGSIEPTAGGGSAFIAQVTLYSTALSVAISQACYATGDNHERAVLLQLLGELDLEGVLIHADALDTQRPFFGSSRSRGPTSC</sequence>
<dbReference type="InterPro" id="IPR051698">
    <property type="entry name" value="Transposase_11-like"/>
</dbReference>
<protein>
    <recommendedName>
        <fullName evidence="1">H repeat-associated protein N-terminal domain-containing protein</fullName>
    </recommendedName>
</protein>
<dbReference type="Proteomes" id="UP000243002">
    <property type="component" value="Unassembled WGS sequence"/>
</dbReference>
<dbReference type="InterPro" id="IPR047647">
    <property type="entry name" value="ISAs1_transpos"/>
</dbReference>
<gene>
    <name evidence="2" type="ORF">C7K55_12525</name>
</gene>
<evidence type="ECO:0000313" key="2">
    <source>
        <dbReference type="EMBL" id="PSJ03641.1"/>
    </source>
</evidence>
<evidence type="ECO:0000259" key="1">
    <source>
        <dbReference type="Pfam" id="PF13808"/>
    </source>
</evidence>
<dbReference type="EMBL" id="PXXO01000019">
    <property type="protein sequence ID" value="PSJ03641.1"/>
    <property type="molecule type" value="Genomic_DNA"/>
</dbReference>
<name>A0A2P7MQZ7_9CYAN</name>
<dbReference type="InterPro" id="IPR032806">
    <property type="entry name" value="YbfD_N"/>
</dbReference>
<comment type="caution">
    <text evidence="2">The sequence shown here is derived from an EMBL/GenBank/DDBJ whole genome shotgun (WGS) entry which is preliminary data.</text>
</comment>
<dbReference type="Pfam" id="PF13808">
    <property type="entry name" value="DDE_Tnp_1_assoc"/>
    <property type="match status" value="1"/>
</dbReference>
<dbReference type="PANTHER" id="PTHR30298:SF0">
    <property type="entry name" value="PROTEIN YBFL-RELATED"/>
    <property type="match status" value="1"/>
</dbReference>
<dbReference type="NCBIfam" id="NF033564">
    <property type="entry name" value="transpos_ISAs1"/>
    <property type="match status" value="1"/>
</dbReference>
<dbReference type="AlphaFoldDB" id="A0A2P7MQZ7"/>
<organism evidence="2 3">
    <name type="scientific">Cyanobium usitatum str. Tous</name>
    <dbReference type="NCBI Taxonomy" id="2116684"/>
    <lineage>
        <taxon>Bacteria</taxon>
        <taxon>Bacillati</taxon>
        <taxon>Cyanobacteriota</taxon>
        <taxon>Cyanophyceae</taxon>
        <taxon>Synechococcales</taxon>
        <taxon>Prochlorococcaceae</taxon>
        <taxon>Cyanobium</taxon>
    </lineage>
</organism>
<reference evidence="2 3" key="1">
    <citation type="journal article" date="2018" name="Environ. Microbiol.">
        <title>Ecological and genomic features of two widespread freshwater picocyanobacteria.</title>
        <authorList>
            <person name="Cabello-Yeves P.J."/>
            <person name="Picazo A."/>
            <person name="Camacho A."/>
            <person name="Callieri C."/>
            <person name="Rosselli R."/>
            <person name="Roda-Garcia J.J."/>
            <person name="Coutinho F.H."/>
            <person name="Rodriguez-Valera F."/>
        </authorList>
    </citation>
    <scope>NUCLEOTIDE SEQUENCE [LARGE SCALE GENOMIC DNA]</scope>
    <source>
        <strain evidence="2 3">Tous</strain>
    </source>
</reference>
<proteinExistence type="predicted"/>
<keyword evidence="3" id="KW-1185">Reference proteome</keyword>
<dbReference type="OrthoDB" id="574640at2"/>
<dbReference type="PROSITE" id="PS51257">
    <property type="entry name" value="PROKAR_LIPOPROTEIN"/>
    <property type="match status" value="1"/>
</dbReference>
<accession>A0A2P7MQZ7</accession>
<dbReference type="PANTHER" id="PTHR30298">
    <property type="entry name" value="H REPEAT-ASSOCIATED PREDICTED TRANSPOSASE"/>
    <property type="match status" value="1"/>
</dbReference>
<feature type="domain" description="H repeat-associated protein N-terminal" evidence="1">
    <location>
        <begin position="2"/>
        <end position="78"/>
    </location>
</feature>
<evidence type="ECO:0000313" key="3">
    <source>
        <dbReference type="Proteomes" id="UP000243002"/>
    </source>
</evidence>